<dbReference type="PANTHER" id="PTHR22835">
    <property type="entry name" value="ZINC FINGER FYVE DOMAIN CONTAINING PROTEIN"/>
    <property type="match status" value="1"/>
</dbReference>
<reference evidence="2" key="1">
    <citation type="submission" date="2016-11" db="EMBL/GenBank/DDBJ databases">
        <title>The genome of Nicotiana attenuata.</title>
        <authorList>
            <person name="Xu S."/>
            <person name="Brockmoeller T."/>
            <person name="Gaquerel E."/>
            <person name="Navarro A."/>
            <person name="Kuhl H."/>
            <person name="Gase K."/>
            <person name="Ling Z."/>
            <person name="Zhou W."/>
            <person name="Kreitzer C."/>
            <person name="Stanke M."/>
            <person name="Tang H."/>
            <person name="Lyons E."/>
            <person name="Pandey P."/>
            <person name="Pandey S.P."/>
            <person name="Timmermann B."/>
            <person name="Baldwin I.T."/>
        </authorList>
    </citation>
    <scope>NUCLEOTIDE SEQUENCE [LARGE SCALE GENOMIC DNA]</scope>
    <source>
        <strain evidence="2">UT</strain>
    </source>
</reference>
<accession>A0A1J6JQU1</accession>
<dbReference type="Gene3D" id="3.40.50.1110">
    <property type="entry name" value="SGNH hydrolase"/>
    <property type="match status" value="1"/>
</dbReference>
<comment type="similarity">
    <text evidence="1">Belongs to the 'GDSL' lipolytic enzyme family.</text>
</comment>
<dbReference type="STRING" id="49451.A0A1J6JQU1"/>
<evidence type="ECO:0000256" key="1">
    <source>
        <dbReference type="ARBA" id="ARBA00008668"/>
    </source>
</evidence>
<dbReference type="EMBL" id="MJEQ01005690">
    <property type="protein sequence ID" value="OIT20133.1"/>
    <property type="molecule type" value="Genomic_DNA"/>
</dbReference>
<proteinExistence type="inferred from homology"/>
<comment type="caution">
    <text evidence="2">The sequence shown here is derived from an EMBL/GenBank/DDBJ whole genome shotgun (WGS) entry which is preliminary data.</text>
</comment>
<dbReference type="Proteomes" id="UP000187609">
    <property type="component" value="Unassembled WGS sequence"/>
</dbReference>
<dbReference type="AlphaFoldDB" id="A0A1J6JQU1"/>
<evidence type="ECO:0000313" key="3">
    <source>
        <dbReference type="Proteomes" id="UP000187609"/>
    </source>
</evidence>
<dbReference type="OMA" id="SHLMLEV"/>
<dbReference type="InterPro" id="IPR036514">
    <property type="entry name" value="SGNH_hydro_sf"/>
</dbReference>
<dbReference type="PANTHER" id="PTHR22835:SF515">
    <property type="entry name" value="ACETYLAJMALAN ESTERASE-LIKE"/>
    <property type="match status" value="1"/>
</dbReference>
<gene>
    <name evidence="2" type="ORF">A4A49_53084</name>
</gene>
<evidence type="ECO:0000313" key="2">
    <source>
        <dbReference type="EMBL" id="OIT20133.1"/>
    </source>
</evidence>
<name>A0A1J6JQU1_NICAT</name>
<sequence length="133" mass="14974">MSFFILKNGIPPPSQSHDLLQIVTFMKFFYKNCTFFHDCGRNKVLQKALIFMDQLGINDYKQAFLQGKSISEASHLMLEVVETIKSSFEKLINEAGLKKVMVSGSQPMGCFPGFRTLDSVSPLSSNSQKQNMP</sequence>
<keyword evidence="3" id="KW-1185">Reference proteome</keyword>
<organism evidence="2 3">
    <name type="scientific">Nicotiana attenuata</name>
    <name type="common">Coyote tobacco</name>
    <dbReference type="NCBI Taxonomy" id="49451"/>
    <lineage>
        <taxon>Eukaryota</taxon>
        <taxon>Viridiplantae</taxon>
        <taxon>Streptophyta</taxon>
        <taxon>Embryophyta</taxon>
        <taxon>Tracheophyta</taxon>
        <taxon>Spermatophyta</taxon>
        <taxon>Magnoliopsida</taxon>
        <taxon>eudicotyledons</taxon>
        <taxon>Gunneridae</taxon>
        <taxon>Pentapetalae</taxon>
        <taxon>asterids</taxon>
        <taxon>lamiids</taxon>
        <taxon>Solanales</taxon>
        <taxon>Solanaceae</taxon>
        <taxon>Nicotianoideae</taxon>
        <taxon>Nicotianeae</taxon>
        <taxon>Nicotiana</taxon>
    </lineage>
</organism>
<dbReference type="Gramene" id="OIT20133">
    <property type="protein sequence ID" value="OIT20133"/>
    <property type="gene ID" value="A4A49_53084"/>
</dbReference>
<protein>
    <submittedName>
        <fullName evidence="2">Gdsl esteraselipase</fullName>
    </submittedName>
</protein>